<evidence type="ECO:0000313" key="4">
    <source>
        <dbReference type="Proteomes" id="UP001457282"/>
    </source>
</evidence>
<feature type="domain" description="Aminotransferase class V" evidence="2">
    <location>
        <begin position="5"/>
        <end position="70"/>
    </location>
</feature>
<sequence length="97" mass="10852">MRMELNEANNRKTKLVVVHHVSNVLGSVLPIEDVTHCAHDVGAKVLIDACQSVPHMVVDVQNLNADFLVLPLTRCVGLRELDSFTARVTYYLPCLHF</sequence>
<dbReference type="InterPro" id="IPR015421">
    <property type="entry name" value="PyrdxlP-dep_Trfase_major"/>
</dbReference>
<dbReference type="EMBL" id="JBEDUW010000005">
    <property type="protein sequence ID" value="KAK9929305.1"/>
    <property type="molecule type" value="Genomic_DNA"/>
</dbReference>
<dbReference type="InterPro" id="IPR015424">
    <property type="entry name" value="PyrdxlP-dep_Trfase"/>
</dbReference>
<dbReference type="InterPro" id="IPR000192">
    <property type="entry name" value="Aminotrans_V_dom"/>
</dbReference>
<name>A0AAW1WZ51_RUBAR</name>
<dbReference type="Gene3D" id="3.40.640.10">
    <property type="entry name" value="Type I PLP-dependent aspartate aminotransferase-like (Major domain)"/>
    <property type="match status" value="1"/>
</dbReference>
<evidence type="ECO:0000313" key="3">
    <source>
        <dbReference type="EMBL" id="KAK9929305.1"/>
    </source>
</evidence>
<keyword evidence="1" id="KW-0663">Pyridoxal phosphate</keyword>
<protein>
    <recommendedName>
        <fullName evidence="2">Aminotransferase class V domain-containing protein</fullName>
    </recommendedName>
</protein>
<dbReference type="Proteomes" id="UP001457282">
    <property type="component" value="Unassembled WGS sequence"/>
</dbReference>
<proteinExistence type="predicted"/>
<dbReference type="PANTHER" id="PTHR43586:SF8">
    <property type="entry name" value="CYSTEINE DESULFURASE 1, CHLOROPLASTIC"/>
    <property type="match status" value="1"/>
</dbReference>
<dbReference type="SUPFAM" id="SSF53383">
    <property type="entry name" value="PLP-dependent transferases"/>
    <property type="match status" value="1"/>
</dbReference>
<dbReference type="Pfam" id="PF00266">
    <property type="entry name" value="Aminotran_5"/>
    <property type="match status" value="1"/>
</dbReference>
<organism evidence="3 4">
    <name type="scientific">Rubus argutus</name>
    <name type="common">Southern blackberry</name>
    <dbReference type="NCBI Taxonomy" id="59490"/>
    <lineage>
        <taxon>Eukaryota</taxon>
        <taxon>Viridiplantae</taxon>
        <taxon>Streptophyta</taxon>
        <taxon>Embryophyta</taxon>
        <taxon>Tracheophyta</taxon>
        <taxon>Spermatophyta</taxon>
        <taxon>Magnoliopsida</taxon>
        <taxon>eudicotyledons</taxon>
        <taxon>Gunneridae</taxon>
        <taxon>Pentapetalae</taxon>
        <taxon>rosids</taxon>
        <taxon>fabids</taxon>
        <taxon>Rosales</taxon>
        <taxon>Rosaceae</taxon>
        <taxon>Rosoideae</taxon>
        <taxon>Rosoideae incertae sedis</taxon>
        <taxon>Rubus</taxon>
    </lineage>
</organism>
<comment type="caution">
    <text evidence="3">The sequence shown here is derived from an EMBL/GenBank/DDBJ whole genome shotgun (WGS) entry which is preliminary data.</text>
</comment>
<evidence type="ECO:0000256" key="1">
    <source>
        <dbReference type="ARBA" id="ARBA00022898"/>
    </source>
</evidence>
<accession>A0AAW1WZ51</accession>
<reference evidence="3 4" key="1">
    <citation type="journal article" date="2023" name="G3 (Bethesda)">
        <title>A chromosome-length genome assembly and annotation of blackberry (Rubus argutus, cv. 'Hillquist').</title>
        <authorList>
            <person name="Bruna T."/>
            <person name="Aryal R."/>
            <person name="Dudchenko O."/>
            <person name="Sargent D.J."/>
            <person name="Mead D."/>
            <person name="Buti M."/>
            <person name="Cavallini A."/>
            <person name="Hytonen T."/>
            <person name="Andres J."/>
            <person name="Pham M."/>
            <person name="Weisz D."/>
            <person name="Mascagni F."/>
            <person name="Usai G."/>
            <person name="Natali L."/>
            <person name="Bassil N."/>
            <person name="Fernandez G.E."/>
            <person name="Lomsadze A."/>
            <person name="Armour M."/>
            <person name="Olukolu B."/>
            <person name="Poorten T."/>
            <person name="Britton C."/>
            <person name="Davik J."/>
            <person name="Ashrafi H."/>
            <person name="Aiden E.L."/>
            <person name="Borodovsky M."/>
            <person name="Worthington M."/>
        </authorList>
    </citation>
    <scope>NUCLEOTIDE SEQUENCE [LARGE SCALE GENOMIC DNA]</scope>
    <source>
        <strain evidence="3">PI 553951</strain>
    </source>
</reference>
<dbReference type="PANTHER" id="PTHR43586">
    <property type="entry name" value="CYSTEINE DESULFURASE"/>
    <property type="match status" value="1"/>
</dbReference>
<evidence type="ECO:0000259" key="2">
    <source>
        <dbReference type="Pfam" id="PF00266"/>
    </source>
</evidence>
<gene>
    <name evidence="3" type="ORF">M0R45_026408</name>
</gene>
<keyword evidence="4" id="KW-1185">Reference proteome</keyword>
<dbReference type="AlphaFoldDB" id="A0AAW1WZ51"/>